<dbReference type="GO" id="GO:1902936">
    <property type="term" value="F:phosphatidylinositol bisphosphate binding"/>
    <property type="evidence" value="ECO:0007669"/>
    <property type="project" value="TreeGrafter"/>
</dbReference>
<dbReference type="Pfam" id="PF00650">
    <property type="entry name" value="CRAL_TRIO"/>
    <property type="match status" value="1"/>
</dbReference>
<dbReference type="OMA" id="NMLMEAI"/>
<evidence type="ECO:0000259" key="1">
    <source>
        <dbReference type="PROSITE" id="PS50191"/>
    </source>
</evidence>
<dbReference type="SUPFAM" id="SSF46938">
    <property type="entry name" value="CRAL/TRIO N-terminal domain"/>
    <property type="match status" value="1"/>
</dbReference>
<sequence length="256" mass="29562">MCLDQRYFVPHLPDDPSLHSPTDDAFLTKFLRARKYDVDKAYKNIKKYFQARKNQPDLFADLNPSSIAFDVVCRKHQLVTLSHGRDPNGIPVAMVKPGTWNTDICSLNDFLRVVAVHLEYFLLDEEVQIKGVVIVWDMKGLALYHLTQYTPSFLKRLFNLVQDCFPMRIKAIYVTNNPVLYDILLAIGKPLMKAKLFQKIHLLGYNVEKLRGLVPDDLIPEADGGTHESFDYDDTEQKLQSRAAFFREISDYGFRD</sequence>
<dbReference type="InterPro" id="IPR011074">
    <property type="entry name" value="CRAL/TRIO_N_dom"/>
</dbReference>
<feature type="domain" description="CRAL-TRIO" evidence="1">
    <location>
        <begin position="83"/>
        <end position="231"/>
    </location>
</feature>
<reference evidence="2 3" key="1">
    <citation type="journal article" date="2020" name="Cell">
        <title>Large-Scale Comparative Analyses of Tick Genomes Elucidate Their Genetic Diversity and Vector Capacities.</title>
        <authorList>
            <consortium name="Tick Genome and Microbiome Consortium (TIGMIC)"/>
            <person name="Jia N."/>
            <person name="Wang J."/>
            <person name="Shi W."/>
            <person name="Du L."/>
            <person name="Sun Y."/>
            <person name="Zhan W."/>
            <person name="Jiang J.F."/>
            <person name="Wang Q."/>
            <person name="Zhang B."/>
            <person name="Ji P."/>
            <person name="Bell-Sakyi L."/>
            <person name="Cui X.M."/>
            <person name="Yuan T.T."/>
            <person name="Jiang B.G."/>
            <person name="Yang W.F."/>
            <person name="Lam T.T."/>
            <person name="Chang Q.C."/>
            <person name="Ding S.J."/>
            <person name="Wang X.J."/>
            <person name="Zhu J.G."/>
            <person name="Ruan X.D."/>
            <person name="Zhao L."/>
            <person name="Wei J.T."/>
            <person name="Ye R.Z."/>
            <person name="Que T.C."/>
            <person name="Du C.H."/>
            <person name="Zhou Y.H."/>
            <person name="Cheng J.X."/>
            <person name="Dai P.F."/>
            <person name="Guo W.B."/>
            <person name="Han X.H."/>
            <person name="Huang E.J."/>
            <person name="Li L.F."/>
            <person name="Wei W."/>
            <person name="Gao Y.C."/>
            <person name="Liu J.Z."/>
            <person name="Shao H.Z."/>
            <person name="Wang X."/>
            <person name="Wang C.C."/>
            <person name="Yang T.C."/>
            <person name="Huo Q.B."/>
            <person name="Li W."/>
            <person name="Chen H.Y."/>
            <person name="Chen S.E."/>
            <person name="Zhou L.G."/>
            <person name="Ni X.B."/>
            <person name="Tian J.H."/>
            <person name="Sheng Y."/>
            <person name="Liu T."/>
            <person name="Pan Y.S."/>
            <person name="Xia L.Y."/>
            <person name="Li J."/>
            <person name="Zhao F."/>
            <person name="Cao W.C."/>
        </authorList>
    </citation>
    <scope>NUCLEOTIDE SEQUENCE [LARGE SCALE GENOMIC DNA]</scope>
    <source>
        <strain evidence="2">HaeL-2018</strain>
    </source>
</reference>
<dbReference type="PRINTS" id="PR00180">
    <property type="entry name" value="CRETINALDHBP"/>
</dbReference>
<dbReference type="PANTHER" id="PTHR10174">
    <property type="entry name" value="ALPHA-TOCOPHEROL TRANSFER PROTEIN-RELATED"/>
    <property type="match status" value="1"/>
</dbReference>
<dbReference type="Gene3D" id="3.40.525.10">
    <property type="entry name" value="CRAL-TRIO lipid binding domain"/>
    <property type="match status" value="1"/>
</dbReference>
<dbReference type="InterPro" id="IPR036273">
    <property type="entry name" value="CRAL/TRIO_N_dom_sf"/>
</dbReference>
<dbReference type="Pfam" id="PF03765">
    <property type="entry name" value="CRAL_TRIO_N"/>
    <property type="match status" value="1"/>
</dbReference>
<protein>
    <recommendedName>
        <fullName evidence="1">CRAL-TRIO domain-containing protein</fullName>
    </recommendedName>
</protein>
<dbReference type="AlphaFoldDB" id="A0A9J6GG83"/>
<name>A0A9J6GG83_HAELO</name>
<dbReference type="SMART" id="SM01100">
    <property type="entry name" value="CRAL_TRIO_N"/>
    <property type="match status" value="1"/>
</dbReference>
<dbReference type="VEuPathDB" id="VectorBase:HLOH_059220"/>
<dbReference type="InterPro" id="IPR001251">
    <property type="entry name" value="CRAL-TRIO_dom"/>
</dbReference>
<dbReference type="PROSITE" id="PS50191">
    <property type="entry name" value="CRAL_TRIO"/>
    <property type="match status" value="1"/>
</dbReference>
<dbReference type="InterPro" id="IPR036865">
    <property type="entry name" value="CRAL-TRIO_dom_sf"/>
</dbReference>
<accession>A0A9J6GG83</accession>
<organism evidence="2 3">
    <name type="scientific">Haemaphysalis longicornis</name>
    <name type="common">Bush tick</name>
    <dbReference type="NCBI Taxonomy" id="44386"/>
    <lineage>
        <taxon>Eukaryota</taxon>
        <taxon>Metazoa</taxon>
        <taxon>Ecdysozoa</taxon>
        <taxon>Arthropoda</taxon>
        <taxon>Chelicerata</taxon>
        <taxon>Arachnida</taxon>
        <taxon>Acari</taxon>
        <taxon>Parasitiformes</taxon>
        <taxon>Ixodida</taxon>
        <taxon>Ixodoidea</taxon>
        <taxon>Ixodidae</taxon>
        <taxon>Haemaphysalinae</taxon>
        <taxon>Haemaphysalis</taxon>
    </lineage>
</organism>
<dbReference type="OrthoDB" id="6492337at2759"/>
<dbReference type="EMBL" id="JABSTR010000006">
    <property type="protein sequence ID" value="KAH9374171.1"/>
    <property type="molecule type" value="Genomic_DNA"/>
</dbReference>
<proteinExistence type="predicted"/>
<dbReference type="Gene3D" id="1.10.8.20">
    <property type="entry name" value="N-terminal domain of phosphatidylinositol transfer protein sec14p"/>
    <property type="match status" value="1"/>
</dbReference>
<dbReference type="GO" id="GO:0016020">
    <property type="term" value="C:membrane"/>
    <property type="evidence" value="ECO:0007669"/>
    <property type="project" value="TreeGrafter"/>
</dbReference>
<dbReference type="CDD" id="cd00170">
    <property type="entry name" value="SEC14"/>
    <property type="match status" value="1"/>
</dbReference>
<dbReference type="PANTHER" id="PTHR10174:SF130">
    <property type="entry name" value="ALPHA-TOCOPHEROL TRANSFER PROTEIN-LIKE"/>
    <property type="match status" value="1"/>
</dbReference>
<comment type="caution">
    <text evidence="2">The sequence shown here is derived from an EMBL/GenBank/DDBJ whole genome shotgun (WGS) entry which is preliminary data.</text>
</comment>
<evidence type="ECO:0000313" key="3">
    <source>
        <dbReference type="Proteomes" id="UP000821853"/>
    </source>
</evidence>
<dbReference type="Proteomes" id="UP000821853">
    <property type="component" value="Chromosome 4"/>
</dbReference>
<dbReference type="SMART" id="SM00516">
    <property type="entry name" value="SEC14"/>
    <property type="match status" value="1"/>
</dbReference>
<evidence type="ECO:0000313" key="2">
    <source>
        <dbReference type="EMBL" id="KAH9374171.1"/>
    </source>
</evidence>
<gene>
    <name evidence="2" type="ORF">HPB48_002354</name>
</gene>
<keyword evidence="3" id="KW-1185">Reference proteome</keyword>
<dbReference type="SUPFAM" id="SSF52087">
    <property type="entry name" value="CRAL/TRIO domain"/>
    <property type="match status" value="1"/>
</dbReference>